<keyword evidence="3 5" id="KW-1133">Transmembrane helix</keyword>
<dbReference type="GO" id="GO:0016020">
    <property type="term" value="C:membrane"/>
    <property type="evidence" value="ECO:0007669"/>
    <property type="project" value="UniProtKB-SubCell"/>
</dbReference>
<dbReference type="AlphaFoldDB" id="A0A813F4S5"/>
<feature type="transmembrane region" description="Helical" evidence="5">
    <location>
        <begin position="131"/>
        <end position="151"/>
    </location>
</feature>
<comment type="subcellular location">
    <subcellularLocation>
        <location evidence="1">Membrane</location>
        <topology evidence="1">Multi-pass membrane protein</topology>
    </subcellularLocation>
</comment>
<evidence type="ECO:0000259" key="6">
    <source>
        <dbReference type="Pfam" id="PF00892"/>
    </source>
</evidence>
<dbReference type="PANTHER" id="PTHR22911">
    <property type="entry name" value="ACYL-MALONYL CONDENSING ENZYME-RELATED"/>
    <property type="match status" value="1"/>
</dbReference>
<protein>
    <recommendedName>
        <fullName evidence="6">EamA domain-containing protein</fullName>
    </recommendedName>
</protein>
<accession>A0A813F4S5</accession>
<reference evidence="7" key="1">
    <citation type="submission" date="2021-02" db="EMBL/GenBank/DDBJ databases">
        <authorList>
            <person name="Dougan E. K."/>
            <person name="Rhodes N."/>
            <person name="Thang M."/>
            <person name="Chan C."/>
        </authorList>
    </citation>
    <scope>NUCLEOTIDE SEQUENCE</scope>
</reference>
<keyword evidence="2 5" id="KW-0812">Transmembrane</keyword>
<feature type="transmembrane region" description="Helical" evidence="5">
    <location>
        <begin position="163"/>
        <end position="180"/>
    </location>
</feature>
<comment type="caution">
    <text evidence="7">The sequence shown here is derived from an EMBL/GenBank/DDBJ whole genome shotgun (WGS) entry which is preliminary data.</text>
</comment>
<gene>
    <name evidence="7" type="ORF">PGLA1383_LOCUS26423</name>
</gene>
<evidence type="ECO:0000313" key="8">
    <source>
        <dbReference type="Proteomes" id="UP000654075"/>
    </source>
</evidence>
<dbReference type="Proteomes" id="UP000654075">
    <property type="component" value="Unassembled WGS sequence"/>
</dbReference>
<feature type="transmembrane region" description="Helical" evidence="5">
    <location>
        <begin position="6"/>
        <end position="25"/>
    </location>
</feature>
<evidence type="ECO:0000256" key="5">
    <source>
        <dbReference type="SAM" id="Phobius"/>
    </source>
</evidence>
<feature type="transmembrane region" description="Helical" evidence="5">
    <location>
        <begin position="67"/>
        <end position="87"/>
    </location>
</feature>
<feature type="transmembrane region" description="Helical" evidence="5">
    <location>
        <begin position="186"/>
        <end position="207"/>
    </location>
</feature>
<evidence type="ECO:0000313" key="7">
    <source>
        <dbReference type="EMBL" id="CAE8608567.1"/>
    </source>
</evidence>
<dbReference type="EMBL" id="CAJNNV010023192">
    <property type="protein sequence ID" value="CAE8608567.1"/>
    <property type="molecule type" value="Genomic_DNA"/>
</dbReference>
<feature type="transmembrane region" description="Helical" evidence="5">
    <location>
        <begin position="37"/>
        <end position="55"/>
    </location>
</feature>
<dbReference type="OrthoDB" id="425662at2759"/>
<organism evidence="7 8">
    <name type="scientific">Polarella glacialis</name>
    <name type="common">Dinoflagellate</name>
    <dbReference type="NCBI Taxonomy" id="89957"/>
    <lineage>
        <taxon>Eukaryota</taxon>
        <taxon>Sar</taxon>
        <taxon>Alveolata</taxon>
        <taxon>Dinophyceae</taxon>
        <taxon>Suessiales</taxon>
        <taxon>Suessiaceae</taxon>
        <taxon>Polarella</taxon>
    </lineage>
</organism>
<keyword evidence="8" id="KW-1185">Reference proteome</keyword>
<evidence type="ECO:0000256" key="2">
    <source>
        <dbReference type="ARBA" id="ARBA00022692"/>
    </source>
</evidence>
<dbReference type="SUPFAM" id="SSF103481">
    <property type="entry name" value="Multidrug resistance efflux transporter EmrE"/>
    <property type="match status" value="2"/>
</dbReference>
<evidence type="ECO:0000256" key="3">
    <source>
        <dbReference type="ARBA" id="ARBA00022989"/>
    </source>
</evidence>
<dbReference type="InterPro" id="IPR000620">
    <property type="entry name" value="EamA_dom"/>
</dbReference>
<sequence>MPLAESQVVSQTVPMFAATYAWIFLGERWHLSEFFSALAAIAGVVFIVRPAPFFLQEAASTAGGDRALGVAFGLLSAVSSGGAYVIIRLLGTRVKVHWAIVLLYQALGQMFFCPLGMLIAQQRYVALDKLQVALCLLCGLLGFWSQAAMTWGMQREKSATASLARQGLAPVSALILQLVFLPGDAVLWTTFAGFGCIITGLAVAVVAKTRRSSAATPSPLSS</sequence>
<dbReference type="Pfam" id="PF00892">
    <property type="entry name" value="EamA"/>
    <property type="match status" value="2"/>
</dbReference>
<feature type="domain" description="EamA" evidence="6">
    <location>
        <begin position="4"/>
        <end position="48"/>
    </location>
</feature>
<dbReference type="InterPro" id="IPR037185">
    <property type="entry name" value="EmrE-like"/>
</dbReference>
<keyword evidence="4 5" id="KW-0472">Membrane</keyword>
<feature type="domain" description="EamA" evidence="6">
    <location>
        <begin position="68"/>
        <end position="205"/>
    </location>
</feature>
<evidence type="ECO:0000256" key="1">
    <source>
        <dbReference type="ARBA" id="ARBA00004141"/>
    </source>
</evidence>
<name>A0A813F4S5_POLGL</name>
<evidence type="ECO:0000256" key="4">
    <source>
        <dbReference type="ARBA" id="ARBA00023136"/>
    </source>
</evidence>
<proteinExistence type="predicted"/>
<feature type="transmembrane region" description="Helical" evidence="5">
    <location>
        <begin position="99"/>
        <end position="119"/>
    </location>
</feature>
<dbReference type="PANTHER" id="PTHR22911:SF6">
    <property type="entry name" value="SOLUTE CARRIER FAMILY 35 MEMBER G1"/>
    <property type="match status" value="1"/>
</dbReference>